<organism evidence="8 9">
    <name type="scientific">Agaricicola taiwanensis</name>
    <dbReference type="NCBI Taxonomy" id="591372"/>
    <lineage>
        <taxon>Bacteria</taxon>
        <taxon>Pseudomonadati</taxon>
        <taxon>Pseudomonadota</taxon>
        <taxon>Alphaproteobacteria</taxon>
        <taxon>Rhodobacterales</taxon>
        <taxon>Paracoccaceae</taxon>
        <taxon>Agaricicola</taxon>
    </lineage>
</organism>
<keyword evidence="2" id="KW-0813">Transport</keyword>
<feature type="transmembrane region" description="Helical" evidence="6">
    <location>
        <begin position="187"/>
        <end position="206"/>
    </location>
</feature>
<dbReference type="Proteomes" id="UP000602745">
    <property type="component" value="Unassembled WGS sequence"/>
</dbReference>
<keyword evidence="3 6" id="KW-0812">Transmembrane</keyword>
<evidence type="ECO:0000256" key="2">
    <source>
        <dbReference type="ARBA" id="ARBA00022448"/>
    </source>
</evidence>
<protein>
    <submittedName>
        <fullName evidence="8">MFS transporter</fullName>
    </submittedName>
</protein>
<feature type="transmembrane region" description="Helical" evidence="6">
    <location>
        <begin position="357"/>
        <end position="380"/>
    </location>
</feature>
<dbReference type="SUPFAM" id="SSF103473">
    <property type="entry name" value="MFS general substrate transporter"/>
    <property type="match status" value="1"/>
</dbReference>
<dbReference type="GO" id="GO:0016020">
    <property type="term" value="C:membrane"/>
    <property type="evidence" value="ECO:0007669"/>
    <property type="project" value="UniProtKB-SubCell"/>
</dbReference>
<evidence type="ECO:0000256" key="1">
    <source>
        <dbReference type="ARBA" id="ARBA00004141"/>
    </source>
</evidence>
<feature type="domain" description="Major facilitator superfamily (MFS) profile" evidence="7">
    <location>
        <begin position="29"/>
        <end position="408"/>
    </location>
</feature>
<evidence type="ECO:0000256" key="4">
    <source>
        <dbReference type="ARBA" id="ARBA00022989"/>
    </source>
</evidence>
<dbReference type="PROSITE" id="PS50850">
    <property type="entry name" value="MFS"/>
    <property type="match status" value="1"/>
</dbReference>
<evidence type="ECO:0000313" key="8">
    <source>
        <dbReference type="EMBL" id="GGE41725.1"/>
    </source>
</evidence>
<feature type="transmembrane region" description="Helical" evidence="6">
    <location>
        <begin position="94"/>
        <end position="114"/>
    </location>
</feature>
<feature type="transmembrane region" description="Helical" evidence="6">
    <location>
        <begin position="227"/>
        <end position="253"/>
    </location>
</feature>
<evidence type="ECO:0000256" key="3">
    <source>
        <dbReference type="ARBA" id="ARBA00022692"/>
    </source>
</evidence>
<dbReference type="GO" id="GO:0022857">
    <property type="term" value="F:transmembrane transporter activity"/>
    <property type="evidence" value="ECO:0007669"/>
    <property type="project" value="InterPro"/>
</dbReference>
<dbReference type="PRINTS" id="PR01035">
    <property type="entry name" value="TCRTETA"/>
</dbReference>
<dbReference type="AlphaFoldDB" id="A0A8J2VNZ4"/>
<feature type="transmembrane region" description="Helical" evidence="6">
    <location>
        <begin position="293"/>
        <end position="313"/>
    </location>
</feature>
<dbReference type="PANTHER" id="PTHR42718">
    <property type="entry name" value="MAJOR FACILITATOR SUPERFAMILY MULTIDRUG TRANSPORTER MFSC"/>
    <property type="match status" value="1"/>
</dbReference>
<dbReference type="InterPro" id="IPR011701">
    <property type="entry name" value="MFS"/>
</dbReference>
<evidence type="ECO:0000256" key="5">
    <source>
        <dbReference type="ARBA" id="ARBA00023136"/>
    </source>
</evidence>
<feature type="transmembrane region" description="Helical" evidence="6">
    <location>
        <begin position="120"/>
        <end position="145"/>
    </location>
</feature>
<keyword evidence="9" id="KW-1185">Reference proteome</keyword>
<evidence type="ECO:0000259" key="7">
    <source>
        <dbReference type="PROSITE" id="PS50850"/>
    </source>
</evidence>
<dbReference type="InterPro" id="IPR001958">
    <property type="entry name" value="Tet-R_TetA/multi-R_MdtG-like"/>
</dbReference>
<proteinExistence type="predicted"/>
<reference evidence="8" key="2">
    <citation type="submission" date="2020-09" db="EMBL/GenBank/DDBJ databases">
        <authorList>
            <person name="Sun Q."/>
            <person name="Sedlacek I."/>
        </authorList>
    </citation>
    <scope>NUCLEOTIDE SEQUENCE</scope>
    <source>
        <strain evidence="8">CCM 7684</strain>
    </source>
</reference>
<sequence length="412" mass="41563">MAAPETSDPLVPHPLAMPHTPSPVQQSLAFALVVSSTVVGIAGIDLVLPAVPSLPEALGGSIEEAQLVLAGYSFGTAAGLLVFGELGSRFNRRLLLGLSLLLFALTSFAASWAGGMTELIVIRVVQGAFGAAAAVFAPGLIRALYGDDRAVGAMGRLGSIESLTPALAPLVGVYLLDLGGWRLSFDIIGALALLLALIMAVFGSRLPKSPRQEKGSGGYLALLRDLVFLRYALSQAFSLGSLLIFVFGMPAVLTGSLQLGLSGFVTLQIVGVSAFIVGASSSASAVRRFGAESVILGGTLALTAAFVAMLLYAFAGGSALAVIIALFVVVNFGFGLRGPAGFHRAVVASGADDARGSALVVLGILGTAAGGTALAAPFIALGLAPLVGVAALVALMASASLLLLPALREDLS</sequence>
<dbReference type="InterPro" id="IPR036259">
    <property type="entry name" value="MFS_trans_sf"/>
</dbReference>
<keyword evidence="5 6" id="KW-0472">Membrane</keyword>
<dbReference type="Gene3D" id="1.20.1720.10">
    <property type="entry name" value="Multidrug resistance protein D"/>
    <property type="match status" value="1"/>
</dbReference>
<accession>A0A8J2VNZ4</accession>
<evidence type="ECO:0000313" key="9">
    <source>
        <dbReference type="Proteomes" id="UP000602745"/>
    </source>
</evidence>
<keyword evidence="4 6" id="KW-1133">Transmembrane helix</keyword>
<gene>
    <name evidence="8" type="ORF">GCM10007276_18820</name>
</gene>
<name>A0A8J2VNZ4_9RHOB</name>
<dbReference type="PANTHER" id="PTHR42718:SF9">
    <property type="entry name" value="MAJOR FACILITATOR SUPERFAMILY MULTIDRUG TRANSPORTER MFSC"/>
    <property type="match status" value="1"/>
</dbReference>
<comment type="subcellular location">
    <subcellularLocation>
        <location evidence="1">Membrane</location>
        <topology evidence="1">Multi-pass membrane protein</topology>
    </subcellularLocation>
</comment>
<dbReference type="Pfam" id="PF07690">
    <property type="entry name" value="MFS_1"/>
    <property type="match status" value="1"/>
</dbReference>
<dbReference type="EMBL" id="BMCP01000002">
    <property type="protein sequence ID" value="GGE41725.1"/>
    <property type="molecule type" value="Genomic_DNA"/>
</dbReference>
<dbReference type="InterPro" id="IPR020846">
    <property type="entry name" value="MFS_dom"/>
</dbReference>
<reference evidence="8" key="1">
    <citation type="journal article" date="2014" name="Int. J. Syst. Evol. Microbiol.">
        <title>Complete genome sequence of Corynebacterium casei LMG S-19264T (=DSM 44701T), isolated from a smear-ripened cheese.</title>
        <authorList>
            <consortium name="US DOE Joint Genome Institute (JGI-PGF)"/>
            <person name="Walter F."/>
            <person name="Albersmeier A."/>
            <person name="Kalinowski J."/>
            <person name="Ruckert C."/>
        </authorList>
    </citation>
    <scope>NUCLEOTIDE SEQUENCE</scope>
    <source>
        <strain evidence="8">CCM 7684</strain>
    </source>
</reference>
<feature type="transmembrane region" description="Helical" evidence="6">
    <location>
        <begin position="319"/>
        <end position="336"/>
    </location>
</feature>
<comment type="caution">
    <text evidence="8">The sequence shown here is derived from an EMBL/GenBank/DDBJ whole genome shotgun (WGS) entry which is preliminary data.</text>
</comment>
<feature type="transmembrane region" description="Helical" evidence="6">
    <location>
        <begin position="157"/>
        <end position="175"/>
    </location>
</feature>
<feature type="transmembrane region" description="Helical" evidence="6">
    <location>
        <begin position="68"/>
        <end position="87"/>
    </location>
</feature>
<feature type="transmembrane region" description="Helical" evidence="6">
    <location>
        <begin position="259"/>
        <end position="281"/>
    </location>
</feature>
<feature type="transmembrane region" description="Helical" evidence="6">
    <location>
        <begin position="27"/>
        <end position="48"/>
    </location>
</feature>
<evidence type="ECO:0000256" key="6">
    <source>
        <dbReference type="SAM" id="Phobius"/>
    </source>
</evidence>
<feature type="transmembrane region" description="Helical" evidence="6">
    <location>
        <begin position="386"/>
        <end position="407"/>
    </location>
</feature>